<dbReference type="Proteomes" id="UP000663722">
    <property type="component" value="Chromosome"/>
</dbReference>
<protein>
    <submittedName>
        <fullName evidence="1">Uncharacterized protein</fullName>
    </submittedName>
</protein>
<dbReference type="KEGG" id="dmm:dnm_024830"/>
<dbReference type="EMBL" id="CP061800">
    <property type="protein sequence ID" value="QTA86460.1"/>
    <property type="molecule type" value="Genomic_DNA"/>
</dbReference>
<evidence type="ECO:0000313" key="2">
    <source>
        <dbReference type="Proteomes" id="UP000663722"/>
    </source>
</evidence>
<proteinExistence type="predicted"/>
<gene>
    <name evidence="1" type="ORF">dnm_024830</name>
</gene>
<accession>A0A975GMA8</accession>
<name>A0A975GMA8_9BACT</name>
<organism evidence="1 2">
    <name type="scientific">Desulfonema magnum</name>
    <dbReference type="NCBI Taxonomy" id="45655"/>
    <lineage>
        <taxon>Bacteria</taxon>
        <taxon>Pseudomonadati</taxon>
        <taxon>Thermodesulfobacteriota</taxon>
        <taxon>Desulfobacteria</taxon>
        <taxon>Desulfobacterales</taxon>
        <taxon>Desulfococcaceae</taxon>
        <taxon>Desulfonema</taxon>
    </lineage>
</organism>
<sequence length="38" mass="4104">MIGGEKPGFFLSVSYHENLLIITDLGEADQHPVGAAYL</sequence>
<reference evidence="1" key="1">
    <citation type="journal article" date="2021" name="Microb. Physiol.">
        <title>Proteogenomic Insights into the Physiology of Marine, Sulfate-Reducing, Filamentous Desulfonema limicola and Desulfonema magnum.</title>
        <authorList>
            <person name="Schnaars V."/>
            <person name="Wohlbrand L."/>
            <person name="Scheve S."/>
            <person name="Hinrichs C."/>
            <person name="Reinhardt R."/>
            <person name="Rabus R."/>
        </authorList>
    </citation>
    <scope>NUCLEOTIDE SEQUENCE</scope>
    <source>
        <strain evidence="1">4be13</strain>
    </source>
</reference>
<dbReference type="AlphaFoldDB" id="A0A975GMA8"/>
<evidence type="ECO:0000313" key="1">
    <source>
        <dbReference type="EMBL" id="QTA86460.1"/>
    </source>
</evidence>
<keyword evidence="2" id="KW-1185">Reference proteome</keyword>